<keyword evidence="2" id="KW-1185">Reference proteome</keyword>
<evidence type="ECO:0000313" key="1">
    <source>
        <dbReference type="EMBL" id="CAD6272649.1"/>
    </source>
</evidence>
<comment type="caution">
    <text evidence="1">The sequence shown here is derived from an EMBL/GenBank/DDBJ whole genome shotgun (WGS) entry which is preliminary data.</text>
</comment>
<dbReference type="AlphaFoldDB" id="A0A811RPZ0"/>
<gene>
    <name evidence="1" type="ORF">NCGR_LOCUS55922</name>
</gene>
<protein>
    <submittedName>
        <fullName evidence="1">Uncharacterized protein</fullName>
    </submittedName>
</protein>
<name>A0A811RPZ0_9POAL</name>
<evidence type="ECO:0000313" key="2">
    <source>
        <dbReference type="Proteomes" id="UP000604825"/>
    </source>
</evidence>
<organism evidence="1 2">
    <name type="scientific">Miscanthus lutarioriparius</name>
    <dbReference type="NCBI Taxonomy" id="422564"/>
    <lineage>
        <taxon>Eukaryota</taxon>
        <taxon>Viridiplantae</taxon>
        <taxon>Streptophyta</taxon>
        <taxon>Embryophyta</taxon>
        <taxon>Tracheophyta</taxon>
        <taxon>Spermatophyta</taxon>
        <taxon>Magnoliopsida</taxon>
        <taxon>Liliopsida</taxon>
        <taxon>Poales</taxon>
        <taxon>Poaceae</taxon>
        <taxon>PACMAD clade</taxon>
        <taxon>Panicoideae</taxon>
        <taxon>Andropogonodae</taxon>
        <taxon>Andropogoneae</taxon>
        <taxon>Saccharinae</taxon>
        <taxon>Miscanthus</taxon>
    </lineage>
</organism>
<accession>A0A811RPZ0</accession>
<dbReference type="EMBL" id="CAJGYO010000016">
    <property type="protein sequence ID" value="CAD6272649.1"/>
    <property type="molecule type" value="Genomic_DNA"/>
</dbReference>
<sequence>MDSNNAAAAAAATASEGRGQLLHVIKATAECVLVASQFVLSCNGVRNLGACGCRPSSPSLVRGGRRAHVVRQAAGCAGAAAASPARQGAVAEARCSGTGVPCPQFTNLAYGLPDGYHFAI</sequence>
<proteinExistence type="predicted"/>
<dbReference type="Proteomes" id="UP000604825">
    <property type="component" value="Unassembled WGS sequence"/>
</dbReference>
<reference evidence="1" key="1">
    <citation type="submission" date="2020-10" db="EMBL/GenBank/DDBJ databases">
        <authorList>
            <person name="Han B."/>
            <person name="Lu T."/>
            <person name="Zhao Q."/>
            <person name="Huang X."/>
            <person name="Zhao Y."/>
        </authorList>
    </citation>
    <scope>NUCLEOTIDE SEQUENCE</scope>
</reference>